<keyword evidence="2" id="KW-0067">ATP-binding</keyword>
<reference evidence="4 5" key="1">
    <citation type="submission" date="2019-03" db="EMBL/GenBank/DDBJ databases">
        <title>Genomic Encyclopedia of Type Strains, Phase IV (KMG-IV): sequencing the most valuable type-strain genomes for metagenomic binning, comparative biology and taxonomic classification.</title>
        <authorList>
            <person name="Goeker M."/>
        </authorList>
    </citation>
    <scope>NUCLEOTIDE SEQUENCE [LARGE SCALE GENOMIC DNA]</scope>
    <source>
        <strain evidence="4 5">DSM 45934</strain>
    </source>
</reference>
<sequence>MLVGRDGEQNHVERLLRQASAGRSAALVIRGEAGIGKSALLGHAMATAHGMRALRGVGIESEAELAFGALHLLLYPYLDRLDLLPGPQAAALRGAFGLSSDTAPNPFLIGAATLTLLAELAAEKPLLCVVDDAQWLDRGSSDALLFAARRFQADPVVMLFAVRDTAVPFRTPGIEELWLPGLSPNAAAGLLDHKSPGLTAPMRTRVLEEASGNPLALLELGAARLAAQRAGRAEPAHQVGPLPVTRRVQETFREQIASLPEASQSILLVAAADRFAEMDTVLYVARAVGADTADLAAAERAGLISVADGELAFRHPLVRAAAYQCATHHQRIAVHRAFAEALTAPDVLDRRAWHLAAATIDPDEAVAAELERTALRAERRGGAMAVSAAYDRAGRLSVDPELKARRIAKAALAAYDAGKPDRAARLAVEATSLTTEVSVIAEATLLRGQIEYERTSPEADAALAAEAARLVMDSDPERAVVMLTEMNCASRDAGSRSLIAEGGRLMGDLRLPPESRLRASADAQISWGDLLSGRPENAVGPLRAMVKVGRAAEADLMHRVVAGFSGLMLADDEATIAVMETMLAEVRASGALTWIPYAQEVAALAQALRGDFLTAQTCLAEAVALSTEFGMDMEVAVLRATSVWLAAVTGDEPRCRELAAEVLPVLEGRHAVGTALTSWGLGLLDLAAGRYRAAFDALYAVCVSPAKYDFLIRAVADLVEAAVRDGNPDRSADQFTAFERWAVHVDSPVATALLRRCQAMLHDSEEHYRTALDLHTKHGGRFDQARTHLLYGEWLRRRRRRSEARAELDAALTGFKRLGASTWEARATSELAALGGRPTLEPVADDPLKNLTPQEVQVVRLAATGLSNKEIGAQLFLSPRTIGHHLYRAYPKLGITRRIELAQLGLG</sequence>
<dbReference type="InterPro" id="IPR027417">
    <property type="entry name" value="P-loop_NTPase"/>
</dbReference>
<dbReference type="Gene3D" id="1.10.10.10">
    <property type="entry name" value="Winged helix-like DNA-binding domain superfamily/Winged helix DNA-binding domain"/>
    <property type="match status" value="1"/>
</dbReference>
<evidence type="ECO:0000256" key="1">
    <source>
        <dbReference type="ARBA" id="ARBA00022741"/>
    </source>
</evidence>
<evidence type="ECO:0000313" key="4">
    <source>
        <dbReference type="EMBL" id="TCO55853.1"/>
    </source>
</evidence>
<dbReference type="GO" id="GO:0005737">
    <property type="term" value="C:cytoplasm"/>
    <property type="evidence" value="ECO:0007669"/>
    <property type="project" value="TreeGrafter"/>
</dbReference>
<dbReference type="InterPro" id="IPR041664">
    <property type="entry name" value="AAA_16"/>
</dbReference>
<dbReference type="GO" id="GO:0003677">
    <property type="term" value="F:DNA binding"/>
    <property type="evidence" value="ECO:0007669"/>
    <property type="project" value="InterPro"/>
</dbReference>
<protein>
    <submittedName>
        <fullName evidence="4">Regulatory LuxR family protein</fullName>
    </submittedName>
</protein>
<evidence type="ECO:0000259" key="3">
    <source>
        <dbReference type="PROSITE" id="PS50043"/>
    </source>
</evidence>
<dbReference type="PRINTS" id="PR00038">
    <property type="entry name" value="HTHLUXR"/>
</dbReference>
<name>A0A4R2J958_9PSEU</name>
<dbReference type="AlphaFoldDB" id="A0A4R2J958"/>
<dbReference type="InterPro" id="IPR036388">
    <property type="entry name" value="WH-like_DNA-bd_sf"/>
</dbReference>
<dbReference type="InterPro" id="IPR016032">
    <property type="entry name" value="Sig_transdc_resp-reg_C-effctor"/>
</dbReference>
<dbReference type="SMART" id="SM00421">
    <property type="entry name" value="HTH_LUXR"/>
    <property type="match status" value="1"/>
</dbReference>
<dbReference type="GO" id="GO:0005524">
    <property type="term" value="F:ATP binding"/>
    <property type="evidence" value="ECO:0007669"/>
    <property type="project" value="UniProtKB-KW"/>
</dbReference>
<keyword evidence="1" id="KW-0547">Nucleotide-binding</keyword>
<dbReference type="Pfam" id="PF13191">
    <property type="entry name" value="AAA_16"/>
    <property type="match status" value="1"/>
</dbReference>
<accession>A0A4R2J958</accession>
<dbReference type="GO" id="GO:0006355">
    <property type="term" value="P:regulation of DNA-templated transcription"/>
    <property type="evidence" value="ECO:0007669"/>
    <property type="project" value="InterPro"/>
</dbReference>
<dbReference type="Proteomes" id="UP000295680">
    <property type="component" value="Unassembled WGS sequence"/>
</dbReference>
<dbReference type="PROSITE" id="PS50043">
    <property type="entry name" value="HTH_LUXR_2"/>
    <property type="match status" value="1"/>
</dbReference>
<evidence type="ECO:0000256" key="2">
    <source>
        <dbReference type="ARBA" id="ARBA00022840"/>
    </source>
</evidence>
<feature type="domain" description="HTH luxR-type" evidence="3">
    <location>
        <begin position="844"/>
        <end position="907"/>
    </location>
</feature>
<dbReference type="CDD" id="cd06170">
    <property type="entry name" value="LuxR_C_like"/>
    <property type="match status" value="1"/>
</dbReference>
<dbReference type="Pfam" id="PF00196">
    <property type="entry name" value="GerE"/>
    <property type="match status" value="1"/>
</dbReference>
<dbReference type="PANTHER" id="PTHR16305">
    <property type="entry name" value="TESTICULAR SOLUBLE ADENYLYL CYCLASE"/>
    <property type="match status" value="1"/>
</dbReference>
<dbReference type="OrthoDB" id="3656034at2"/>
<dbReference type="InterPro" id="IPR011990">
    <property type="entry name" value="TPR-like_helical_dom_sf"/>
</dbReference>
<dbReference type="SUPFAM" id="SSF52540">
    <property type="entry name" value="P-loop containing nucleoside triphosphate hydrolases"/>
    <property type="match status" value="1"/>
</dbReference>
<proteinExistence type="predicted"/>
<gene>
    <name evidence="4" type="ORF">EV192_107276</name>
</gene>
<keyword evidence="5" id="KW-1185">Reference proteome</keyword>
<dbReference type="SUPFAM" id="SSF46894">
    <property type="entry name" value="C-terminal effector domain of the bipartite response regulators"/>
    <property type="match status" value="1"/>
</dbReference>
<dbReference type="RefSeq" id="WP_132121982.1">
    <property type="nucleotide sequence ID" value="NZ_SLWS01000007.1"/>
</dbReference>
<comment type="caution">
    <text evidence="4">The sequence shown here is derived from an EMBL/GenBank/DDBJ whole genome shotgun (WGS) entry which is preliminary data.</text>
</comment>
<dbReference type="GO" id="GO:0004016">
    <property type="term" value="F:adenylate cyclase activity"/>
    <property type="evidence" value="ECO:0007669"/>
    <property type="project" value="TreeGrafter"/>
</dbReference>
<dbReference type="SUPFAM" id="SSF48452">
    <property type="entry name" value="TPR-like"/>
    <property type="match status" value="1"/>
</dbReference>
<dbReference type="InterPro" id="IPR000792">
    <property type="entry name" value="Tscrpt_reg_LuxR_C"/>
</dbReference>
<evidence type="ECO:0000313" key="5">
    <source>
        <dbReference type="Proteomes" id="UP000295680"/>
    </source>
</evidence>
<dbReference type="PROSITE" id="PS00622">
    <property type="entry name" value="HTH_LUXR_1"/>
    <property type="match status" value="1"/>
</dbReference>
<dbReference type="EMBL" id="SLWS01000007">
    <property type="protein sequence ID" value="TCO55853.1"/>
    <property type="molecule type" value="Genomic_DNA"/>
</dbReference>
<organism evidence="4 5">
    <name type="scientific">Actinocrispum wychmicini</name>
    <dbReference type="NCBI Taxonomy" id="1213861"/>
    <lineage>
        <taxon>Bacteria</taxon>
        <taxon>Bacillati</taxon>
        <taxon>Actinomycetota</taxon>
        <taxon>Actinomycetes</taxon>
        <taxon>Pseudonocardiales</taxon>
        <taxon>Pseudonocardiaceae</taxon>
        <taxon>Actinocrispum</taxon>
    </lineage>
</organism>
<dbReference type="PANTHER" id="PTHR16305:SF35">
    <property type="entry name" value="TRANSCRIPTIONAL ACTIVATOR DOMAIN"/>
    <property type="match status" value="1"/>
</dbReference>